<keyword evidence="3" id="KW-0812">Transmembrane</keyword>
<feature type="compositionally biased region" description="Pro residues" evidence="2">
    <location>
        <begin position="801"/>
        <end position="815"/>
    </location>
</feature>
<feature type="transmembrane region" description="Helical" evidence="3">
    <location>
        <begin position="580"/>
        <end position="602"/>
    </location>
</feature>
<feature type="transmembrane region" description="Helical" evidence="3">
    <location>
        <begin position="412"/>
        <end position="430"/>
    </location>
</feature>
<evidence type="ECO:0000256" key="2">
    <source>
        <dbReference type="SAM" id="MobiDB-lite"/>
    </source>
</evidence>
<dbReference type="EMBL" id="BEYU01000040">
    <property type="protein sequence ID" value="GBG28291.1"/>
    <property type="molecule type" value="Genomic_DNA"/>
</dbReference>
<feature type="compositionally biased region" description="Gly residues" evidence="2">
    <location>
        <begin position="533"/>
        <end position="542"/>
    </location>
</feature>
<dbReference type="Gene3D" id="1.10.2000.10">
    <property type="entry name" value="Frizzled cysteine-rich domain"/>
    <property type="match status" value="1"/>
</dbReference>
<keyword evidence="1" id="KW-1015">Disulfide bond</keyword>
<feature type="domain" description="FZ" evidence="5">
    <location>
        <begin position="66"/>
        <end position="182"/>
    </location>
</feature>
<sequence length="815" mass="89041">MLRGRGAIGLAGLATLWFTAATVSAHGTDTCSFNASAASDSASATLLNAQTVIVDTETFILGDGGRNTTGCHTFPDDDLTCSSVLSGSSVYMPDAYLGTDADLADIFAVEARVASILQELEGDLASAGEECRYIFQVYACVSRYPMCDDEEPTKMTFDACEEIHEACAPLFEKYENLITPCDAVVTDAEAQYFFRPDYWLDTEVWQVSATSSSQGFDAQDLEDLAGLVAAAESELNCEYPLVPTMNRVSPGSKTCEYQSKFPVYSDEAWESIRLALVVPGLLSIPFNVFAVFKTTQELRKRPHVYSVRRRRGDKDRRRIVLQLFRLAASFGIIFALVSAVPAAILGFQVGLVSQTQTFVQESAACWISKTAPFFLMSLVNMITTTLIIIWLRVHAAKRMRSYRGSRRERFCVWAFSFLLPAVLCAIALVLDDSRLYEEEDGRLVAFQNMYFVRNTFMCFPRLAHASHELLLIHIPLMLSGVAGFITAVSVAMLLRSERNSCMGILCGNLSFANTSVMYSMPSSASSRSSSGGSDSGGLGISGIGRSLRKPTINTSRKYRTVNRTTDEGISLRITAQTIRLGSLFFIFIVLGFVGVILVAPSLQSFSTSMYQWWDCADASGFYTCMDTLTDSESIYDSEICCGKCGLEGFDAAYPEVCGACEDAPSNEDLFLIPGLASSSSSSSNADDVPPPGQLMLFYFSWSVIPLVFGLSFCLSHLKHILAMRAANDFSCRSSQSTPRTTRVSSGSKGYVSPFRRADSRRDKALGVFDGSGDDMETGFYSVTTMKPQGQSRPQQREKLTPAPPTDSAPPTPPPL</sequence>
<feature type="region of interest" description="Disordered" evidence="2">
    <location>
        <begin position="523"/>
        <end position="547"/>
    </location>
</feature>
<feature type="compositionally biased region" description="Polar residues" evidence="2">
    <location>
        <begin position="780"/>
        <end position="793"/>
    </location>
</feature>
<evidence type="ECO:0000256" key="4">
    <source>
        <dbReference type="SAM" id="SignalP"/>
    </source>
</evidence>
<name>A0A2R5GJ22_9STRA</name>
<feature type="signal peptide" evidence="4">
    <location>
        <begin position="1"/>
        <end position="25"/>
    </location>
</feature>
<evidence type="ECO:0000313" key="6">
    <source>
        <dbReference type="EMBL" id="GBG28291.1"/>
    </source>
</evidence>
<feature type="region of interest" description="Disordered" evidence="2">
    <location>
        <begin position="731"/>
        <end position="753"/>
    </location>
</feature>
<evidence type="ECO:0000256" key="1">
    <source>
        <dbReference type="ARBA" id="ARBA00023157"/>
    </source>
</evidence>
<feature type="transmembrane region" description="Helical" evidence="3">
    <location>
        <begin position="323"/>
        <end position="351"/>
    </location>
</feature>
<keyword evidence="3" id="KW-1133">Transmembrane helix</keyword>
<gene>
    <name evidence="6" type="ORF">FCC1311_045142</name>
</gene>
<evidence type="ECO:0000256" key="3">
    <source>
        <dbReference type="SAM" id="Phobius"/>
    </source>
</evidence>
<proteinExistence type="predicted"/>
<keyword evidence="7" id="KW-1185">Reference proteome</keyword>
<feature type="transmembrane region" description="Helical" evidence="3">
    <location>
        <begin position="371"/>
        <end position="391"/>
    </location>
</feature>
<feature type="transmembrane region" description="Helical" evidence="3">
    <location>
        <begin position="470"/>
        <end position="494"/>
    </location>
</feature>
<protein>
    <recommendedName>
        <fullName evidence="5">FZ domain-containing protein</fullName>
    </recommendedName>
</protein>
<feature type="transmembrane region" description="Helical" evidence="3">
    <location>
        <begin position="695"/>
        <end position="714"/>
    </location>
</feature>
<feature type="transmembrane region" description="Helical" evidence="3">
    <location>
        <begin position="272"/>
        <end position="292"/>
    </location>
</feature>
<dbReference type="AlphaFoldDB" id="A0A2R5GJ22"/>
<evidence type="ECO:0000313" key="7">
    <source>
        <dbReference type="Proteomes" id="UP000241890"/>
    </source>
</evidence>
<feature type="compositionally biased region" description="Polar residues" evidence="2">
    <location>
        <begin position="731"/>
        <end position="747"/>
    </location>
</feature>
<dbReference type="Proteomes" id="UP000241890">
    <property type="component" value="Unassembled WGS sequence"/>
</dbReference>
<dbReference type="InterPro" id="IPR036790">
    <property type="entry name" value="Frizzled_dom_sf"/>
</dbReference>
<organism evidence="6 7">
    <name type="scientific">Hondaea fermentalgiana</name>
    <dbReference type="NCBI Taxonomy" id="2315210"/>
    <lineage>
        <taxon>Eukaryota</taxon>
        <taxon>Sar</taxon>
        <taxon>Stramenopiles</taxon>
        <taxon>Bigyra</taxon>
        <taxon>Labyrinthulomycetes</taxon>
        <taxon>Thraustochytrida</taxon>
        <taxon>Thraustochytriidae</taxon>
        <taxon>Hondaea</taxon>
    </lineage>
</organism>
<comment type="caution">
    <text evidence="6">The sequence shown here is derived from an EMBL/GenBank/DDBJ whole genome shotgun (WGS) entry which is preliminary data.</text>
</comment>
<feature type="compositionally biased region" description="Low complexity" evidence="2">
    <location>
        <begin position="523"/>
        <end position="532"/>
    </location>
</feature>
<keyword evidence="3" id="KW-0472">Membrane</keyword>
<feature type="region of interest" description="Disordered" evidence="2">
    <location>
        <begin position="778"/>
        <end position="815"/>
    </location>
</feature>
<dbReference type="InParanoid" id="A0A2R5GJ22"/>
<feature type="chain" id="PRO_5015328349" description="FZ domain-containing protein" evidence="4">
    <location>
        <begin position="26"/>
        <end position="815"/>
    </location>
</feature>
<dbReference type="InterPro" id="IPR020067">
    <property type="entry name" value="Frizzled_dom"/>
</dbReference>
<keyword evidence="4" id="KW-0732">Signal</keyword>
<accession>A0A2R5GJ22</accession>
<evidence type="ECO:0000259" key="5">
    <source>
        <dbReference type="PROSITE" id="PS50038"/>
    </source>
</evidence>
<reference evidence="6 7" key="1">
    <citation type="submission" date="2017-12" db="EMBL/GenBank/DDBJ databases">
        <title>Sequencing, de novo assembly and annotation of complete genome of a new Thraustochytrid species, strain FCC1311.</title>
        <authorList>
            <person name="Sedici K."/>
            <person name="Godart F."/>
            <person name="Aiese Cigliano R."/>
            <person name="Sanseverino W."/>
            <person name="Barakat M."/>
            <person name="Ortet P."/>
            <person name="Marechal E."/>
            <person name="Cagnac O."/>
            <person name="Amato A."/>
        </authorList>
    </citation>
    <scope>NUCLEOTIDE SEQUENCE [LARGE SCALE GENOMIC DNA]</scope>
</reference>
<dbReference type="PROSITE" id="PS50038">
    <property type="entry name" value="FZ"/>
    <property type="match status" value="1"/>
</dbReference>